<dbReference type="PANTHER" id="PTHR47926">
    <property type="entry name" value="PENTATRICOPEPTIDE REPEAT-CONTAINING PROTEIN"/>
    <property type="match status" value="1"/>
</dbReference>
<evidence type="ECO:0000256" key="1">
    <source>
        <dbReference type="ARBA" id="ARBA00022737"/>
    </source>
</evidence>
<sequence>MTRSKCVGTRNKALKLSILLRNCVWCSAVLQVKQCHAQAILQGLLPHLTLQTDLLLAYCRLCLLRHARKVFGTMPVRNMHSWNIMIASYIENSLCSNALAIFRDFKSCNLVPDHYTLPQLFKACVGVGDACFGKVCHGWVIKLGYEGYVVVASSVLEFYVKFGLITEAYSVYSMMLCRDFVAWNLMISGFLRAGLYLRVIDCFREMLLTNGGKMDSMSVPSILIACGREGDLMKGKEVHGYVFKNCEFDVDTPIGNTLIDMYGKCGCLNDSEKVFKTMRTVNVVTWTTMISCYGMHGNGEEALLLFQKMVNGGITPNSVTLTAVLASCSHSGLIDQGKKIFNSISSGYGLQPSAEHYACMVDLFGRAGYLVEALELLRSMKSLGTGSIWGALLAGCVMHKNVEIAEIAAHHLFQLEPNNASNYIALCGIYQSHGMLDGIATVRERMREQGLIKTPGCSWISIGGRAHKFYQGDLSHPLSHLIERITHQISNTQLLDDDFGIVTHDDTCMMAHGFVDL</sequence>
<dbReference type="GO" id="GO:0003723">
    <property type="term" value="F:RNA binding"/>
    <property type="evidence" value="ECO:0007669"/>
    <property type="project" value="InterPro"/>
</dbReference>
<protein>
    <recommendedName>
        <fullName evidence="5">Pentatricopeptide repeat-containing protein</fullName>
    </recommendedName>
</protein>
<feature type="repeat" description="PPR" evidence="2">
    <location>
        <begin position="78"/>
        <end position="112"/>
    </location>
</feature>
<dbReference type="Pfam" id="PF01535">
    <property type="entry name" value="PPR"/>
    <property type="match status" value="5"/>
</dbReference>
<dbReference type="FunFam" id="1.25.40.10:FF:000996">
    <property type="entry name" value="Small kernel1"/>
    <property type="match status" value="1"/>
</dbReference>
<dbReference type="STRING" id="3818.A0A444Z315"/>
<dbReference type="Pfam" id="PF20431">
    <property type="entry name" value="E_motif"/>
    <property type="match status" value="1"/>
</dbReference>
<dbReference type="InterPro" id="IPR046960">
    <property type="entry name" value="PPR_At4g14850-like_plant"/>
</dbReference>
<feature type="repeat" description="PPR" evidence="2">
    <location>
        <begin position="353"/>
        <end position="387"/>
    </location>
</feature>
<evidence type="ECO:0008006" key="5">
    <source>
        <dbReference type="Google" id="ProtNLM"/>
    </source>
</evidence>
<dbReference type="Pfam" id="PF13041">
    <property type="entry name" value="PPR_2"/>
    <property type="match status" value="1"/>
</dbReference>
<dbReference type="InterPro" id="IPR011990">
    <property type="entry name" value="TPR-like_helical_dom_sf"/>
</dbReference>
<organism evidence="3 4">
    <name type="scientific">Arachis hypogaea</name>
    <name type="common">Peanut</name>
    <dbReference type="NCBI Taxonomy" id="3818"/>
    <lineage>
        <taxon>Eukaryota</taxon>
        <taxon>Viridiplantae</taxon>
        <taxon>Streptophyta</taxon>
        <taxon>Embryophyta</taxon>
        <taxon>Tracheophyta</taxon>
        <taxon>Spermatophyta</taxon>
        <taxon>Magnoliopsida</taxon>
        <taxon>eudicotyledons</taxon>
        <taxon>Gunneridae</taxon>
        <taxon>Pentapetalae</taxon>
        <taxon>rosids</taxon>
        <taxon>fabids</taxon>
        <taxon>Fabales</taxon>
        <taxon>Fabaceae</taxon>
        <taxon>Papilionoideae</taxon>
        <taxon>50 kb inversion clade</taxon>
        <taxon>dalbergioids sensu lato</taxon>
        <taxon>Dalbergieae</taxon>
        <taxon>Pterocarpus clade</taxon>
        <taxon>Arachis</taxon>
    </lineage>
</organism>
<dbReference type="AlphaFoldDB" id="A0A444Z315"/>
<evidence type="ECO:0000313" key="3">
    <source>
        <dbReference type="EMBL" id="RYR08556.1"/>
    </source>
</evidence>
<evidence type="ECO:0000313" key="4">
    <source>
        <dbReference type="Proteomes" id="UP000289738"/>
    </source>
</evidence>
<dbReference type="InterPro" id="IPR002885">
    <property type="entry name" value="PPR_rpt"/>
</dbReference>
<gene>
    <name evidence="3" type="ORF">Ahy_B05g076288</name>
</gene>
<dbReference type="EMBL" id="SDMP01000015">
    <property type="protein sequence ID" value="RYR08556.1"/>
    <property type="molecule type" value="Genomic_DNA"/>
</dbReference>
<proteinExistence type="predicted"/>
<evidence type="ECO:0000256" key="2">
    <source>
        <dbReference type="PROSITE-ProRule" id="PRU00708"/>
    </source>
</evidence>
<dbReference type="PROSITE" id="PS51375">
    <property type="entry name" value="PPR"/>
    <property type="match status" value="3"/>
</dbReference>
<dbReference type="NCBIfam" id="TIGR00756">
    <property type="entry name" value="PPR"/>
    <property type="match status" value="5"/>
</dbReference>
<reference evidence="3 4" key="1">
    <citation type="submission" date="2019-01" db="EMBL/GenBank/DDBJ databases">
        <title>Sequencing of cultivated peanut Arachis hypogaea provides insights into genome evolution and oil improvement.</title>
        <authorList>
            <person name="Chen X."/>
        </authorList>
    </citation>
    <scope>NUCLEOTIDE SEQUENCE [LARGE SCALE GENOMIC DNA]</scope>
    <source>
        <strain evidence="4">cv. Fuhuasheng</strain>
        <tissue evidence="3">Leaves</tissue>
    </source>
</reference>
<name>A0A444Z315_ARAHY</name>
<dbReference type="Gene3D" id="1.25.40.10">
    <property type="entry name" value="Tetratricopeptide repeat domain"/>
    <property type="match status" value="3"/>
</dbReference>
<comment type="caution">
    <text evidence="3">The sequence shown here is derived from an EMBL/GenBank/DDBJ whole genome shotgun (WGS) entry which is preliminary data.</text>
</comment>
<dbReference type="PANTHER" id="PTHR47926:SF516">
    <property type="entry name" value="SMK1"/>
    <property type="match status" value="1"/>
</dbReference>
<dbReference type="Proteomes" id="UP000289738">
    <property type="component" value="Chromosome B05"/>
</dbReference>
<dbReference type="GO" id="GO:0009451">
    <property type="term" value="P:RNA modification"/>
    <property type="evidence" value="ECO:0007669"/>
    <property type="project" value="InterPro"/>
</dbReference>
<accession>A0A444Z315</accession>
<dbReference type="InterPro" id="IPR046848">
    <property type="entry name" value="E_motif"/>
</dbReference>
<keyword evidence="1" id="KW-0677">Repeat</keyword>
<feature type="repeat" description="PPR" evidence="2">
    <location>
        <begin position="282"/>
        <end position="316"/>
    </location>
</feature>
<keyword evidence="4" id="KW-1185">Reference proteome</keyword>